<dbReference type="Proteomes" id="UP000274515">
    <property type="component" value="Unassembled WGS sequence"/>
</dbReference>
<dbReference type="PANTHER" id="PTHR42941">
    <property type="entry name" value="SLL1037 PROTEIN"/>
    <property type="match status" value="1"/>
</dbReference>
<dbReference type="AlphaFoldDB" id="A0A3R8VLZ5"/>
<organism evidence="2 3">
    <name type="scientific">Saccharopolyspora rhizosphaerae</name>
    <dbReference type="NCBI Taxonomy" id="2492662"/>
    <lineage>
        <taxon>Bacteria</taxon>
        <taxon>Bacillati</taxon>
        <taxon>Actinomycetota</taxon>
        <taxon>Actinomycetes</taxon>
        <taxon>Pseudonocardiales</taxon>
        <taxon>Pseudonocardiaceae</taxon>
        <taxon>Saccharopolyspora</taxon>
    </lineage>
</organism>
<evidence type="ECO:0000256" key="1">
    <source>
        <dbReference type="SAM" id="MobiDB-lite"/>
    </source>
</evidence>
<dbReference type="NCBIfam" id="TIGR02122">
    <property type="entry name" value="TRAP_TAXI"/>
    <property type="match status" value="1"/>
</dbReference>
<keyword evidence="3" id="KW-1185">Reference proteome</keyword>
<dbReference type="PANTHER" id="PTHR42941:SF1">
    <property type="entry name" value="SLL1037 PROTEIN"/>
    <property type="match status" value="1"/>
</dbReference>
<dbReference type="OrthoDB" id="5582316at2"/>
<dbReference type="InterPro" id="IPR011852">
    <property type="entry name" value="TRAP_TAXI"/>
</dbReference>
<dbReference type="Pfam" id="PF16868">
    <property type="entry name" value="NMT1_3"/>
    <property type="match status" value="1"/>
</dbReference>
<dbReference type="Gene3D" id="3.40.190.10">
    <property type="entry name" value="Periplasmic binding protein-like II"/>
    <property type="match status" value="2"/>
</dbReference>
<reference evidence="2 3" key="1">
    <citation type="submission" date="2018-11" db="EMBL/GenBank/DDBJ databases">
        <title>Saccharopolyspora rhizosphaerae sp. nov., an actinomycete isolated from rhizosphere soil in Thailand.</title>
        <authorList>
            <person name="Intra B."/>
            <person name="Euanorasetr J."/>
            <person name="Take A."/>
            <person name="Inahashi Y."/>
            <person name="Mori M."/>
            <person name="Panbangred W."/>
            <person name="Matsumoto A."/>
        </authorList>
    </citation>
    <scope>NUCLEOTIDE SEQUENCE [LARGE SCALE GENOMIC DNA]</scope>
    <source>
        <strain evidence="2 3">H219</strain>
    </source>
</reference>
<name>A0A3R8VLZ5_9PSEU</name>
<feature type="region of interest" description="Disordered" evidence="1">
    <location>
        <begin position="298"/>
        <end position="326"/>
    </location>
</feature>
<dbReference type="CDD" id="cd13569">
    <property type="entry name" value="PBP2_TAXI_TRAP_like_1"/>
    <property type="match status" value="1"/>
</dbReference>
<gene>
    <name evidence="2" type="ORF">EIL87_00260</name>
</gene>
<sequence length="326" mass="33603">MRIKALLATAAAAALVLTGCGGKQVQEVPAEQAASCEAGDGRLTIATGNTGGVYYVLGGGLAQVVSQNTGLRATAAETGASVQNIQQLVAGDYDIAFTLADTAADAVAGKEAFDGEKQSIQALSRIYPNSTHVVVKADSGINSIADMRGKRISTGSPKSGTEVIANRLLQSAGLDPNTDIQAQRLALGKSVDGMKSGTIDGLFWSGGLPTPQITDLTTTLGGAVKFIDITPQLPELNKISSVYEQGTIPAATYGLPADVPTVQVPNLLVVRDDFPANNACAVTKLLFDKKADLEAVHPSAKQINRDEATKTDPVPLHPGAQQALTG</sequence>
<evidence type="ECO:0000313" key="2">
    <source>
        <dbReference type="EMBL" id="RRO20375.1"/>
    </source>
</evidence>
<evidence type="ECO:0000313" key="3">
    <source>
        <dbReference type="Proteomes" id="UP000274515"/>
    </source>
</evidence>
<dbReference type="EMBL" id="RSAA01000001">
    <property type="protein sequence ID" value="RRO20375.1"/>
    <property type="molecule type" value="Genomic_DNA"/>
</dbReference>
<protein>
    <submittedName>
        <fullName evidence="2">TAXI family TRAP transporter solute-binding subunit</fullName>
    </submittedName>
</protein>
<dbReference type="RefSeq" id="WP_125088077.1">
    <property type="nucleotide sequence ID" value="NZ_RSAA01000001.1"/>
</dbReference>
<proteinExistence type="predicted"/>
<dbReference type="PROSITE" id="PS51257">
    <property type="entry name" value="PROKAR_LIPOPROTEIN"/>
    <property type="match status" value="1"/>
</dbReference>
<dbReference type="SUPFAM" id="SSF53850">
    <property type="entry name" value="Periplasmic binding protein-like II"/>
    <property type="match status" value="1"/>
</dbReference>
<comment type="caution">
    <text evidence="2">The sequence shown here is derived from an EMBL/GenBank/DDBJ whole genome shotgun (WGS) entry which is preliminary data.</text>
</comment>
<accession>A0A3R8VLZ5</accession>